<evidence type="ECO:0000313" key="3">
    <source>
        <dbReference type="Proteomes" id="UP000027586"/>
    </source>
</evidence>
<protein>
    <recommendedName>
        <fullName evidence="4">Caffeine-induced death protein 2</fullName>
    </recommendedName>
</protein>
<dbReference type="InterPro" id="IPR019171">
    <property type="entry name" value="MIX23"/>
</dbReference>
<dbReference type="GO" id="GO:0005758">
    <property type="term" value="C:mitochondrial intermembrane space"/>
    <property type="evidence" value="ECO:0007669"/>
    <property type="project" value="InterPro"/>
</dbReference>
<comment type="caution">
    <text evidence="2">The sequence shown here is derived from an EMBL/GenBank/DDBJ whole genome shotgun (WGS) entry which is preliminary data.</text>
</comment>
<dbReference type="Pfam" id="PF09774">
    <property type="entry name" value="MIX23"/>
    <property type="match status" value="1"/>
</dbReference>
<comment type="similarity">
    <text evidence="1">Belongs to the MIX23 family.</text>
</comment>
<dbReference type="Proteomes" id="UP000027586">
    <property type="component" value="Unassembled WGS sequence"/>
</dbReference>
<reference evidence="2" key="1">
    <citation type="submission" date="2013-08" db="EMBL/GenBank/DDBJ databases">
        <title>Gene expansion shapes genome architecture in the human pathogen Lichtheimia corymbifera: an evolutionary genomics analysis in the ancient terrestrial Mucorales (Mucoromycotina).</title>
        <authorList>
            <person name="Schwartze V.U."/>
            <person name="Winter S."/>
            <person name="Shelest E."/>
            <person name="Marcet-Houben M."/>
            <person name="Horn F."/>
            <person name="Wehner S."/>
            <person name="Hoffmann K."/>
            <person name="Riege K."/>
            <person name="Sammeth M."/>
            <person name="Nowrousian M."/>
            <person name="Valiante V."/>
            <person name="Linde J."/>
            <person name="Jacobsen I.D."/>
            <person name="Marz M."/>
            <person name="Brakhage A.A."/>
            <person name="Gabaldon T."/>
            <person name="Bocker S."/>
            <person name="Voigt K."/>
        </authorList>
    </citation>
    <scope>NUCLEOTIDE SEQUENCE [LARGE SCALE GENOMIC DNA]</scope>
    <source>
        <strain evidence="2">FSU 9682</strain>
    </source>
</reference>
<dbReference type="OrthoDB" id="5593818at2759"/>
<dbReference type="EMBL" id="CBTN010000011">
    <property type="protein sequence ID" value="CDH51858.1"/>
    <property type="molecule type" value="Genomic_DNA"/>
</dbReference>
<dbReference type="PANTHER" id="PTHR31905">
    <property type="entry name" value="COILED-COIL DOMAIN-CONTAINING PROTEIN 58"/>
    <property type="match status" value="1"/>
</dbReference>
<proteinExistence type="inferred from homology"/>
<evidence type="ECO:0008006" key="4">
    <source>
        <dbReference type="Google" id="ProtNLM"/>
    </source>
</evidence>
<evidence type="ECO:0000313" key="2">
    <source>
        <dbReference type="EMBL" id="CDH51858.1"/>
    </source>
</evidence>
<dbReference type="PANTHER" id="PTHR31905:SF2">
    <property type="entry name" value="PROTEIN MIX23"/>
    <property type="match status" value="1"/>
</dbReference>
<keyword evidence="3" id="KW-1185">Reference proteome</keyword>
<evidence type="ECO:0000256" key="1">
    <source>
        <dbReference type="ARBA" id="ARBA00024204"/>
    </source>
</evidence>
<dbReference type="AlphaFoldDB" id="A0A068RNU9"/>
<dbReference type="STRING" id="1263082.A0A068RNU9"/>
<gene>
    <name evidence="2" type="ORF">LCOR_03409.1</name>
</gene>
<sequence length="139" mass="16204">MAEKKLNANTCYNLSFFKDIMKELRRVDDNIIPRLNTTDTHSEKACGEFFAQLADSYKKREEAVDYCLKVMDEQIAKKTKLLEEDPDDYDTQSSLFSDETKRRMIANELVVEDIVRARSLQVFKNKCKIFDTSSLELKS</sequence>
<dbReference type="VEuPathDB" id="FungiDB:LCOR_03409.1"/>
<accession>A0A068RNU9</accession>
<organism evidence="2 3">
    <name type="scientific">Lichtheimia corymbifera JMRC:FSU:9682</name>
    <dbReference type="NCBI Taxonomy" id="1263082"/>
    <lineage>
        <taxon>Eukaryota</taxon>
        <taxon>Fungi</taxon>
        <taxon>Fungi incertae sedis</taxon>
        <taxon>Mucoromycota</taxon>
        <taxon>Mucoromycotina</taxon>
        <taxon>Mucoromycetes</taxon>
        <taxon>Mucorales</taxon>
        <taxon>Lichtheimiaceae</taxon>
        <taxon>Lichtheimia</taxon>
    </lineage>
</organism>
<name>A0A068RNU9_9FUNG</name>